<dbReference type="PANTHER" id="PTHR46797">
    <property type="entry name" value="HTH-TYPE TRANSCRIPTIONAL REGULATOR"/>
    <property type="match status" value="1"/>
</dbReference>
<dbReference type="PANTHER" id="PTHR46797:SF23">
    <property type="entry name" value="HTH-TYPE TRANSCRIPTIONAL REGULATOR SUTR"/>
    <property type="match status" value="1"/>
</dbReference>
<keyword evidence="2" id="KW-0238">DNA-binding</keyword>
<dbReference type="SMART" id="SM00530">
    <property type="entry name" value="HTH_XRE"/>
    <property type="match status" value="1"/>
</dbReference>
<comment type="caution">
    <text evidence="5">The sequence shown here is derived from an EMBL/GenBank/DDBJ whole genome shotgun (WGS) entry which is preliminary data.</text>
</comment>
<keyword evidence="6" id="KW-1185">Reference proteome</keyword>
<dbReference type="Gene3D" id="1.25.40.10">
    <property type="entry name" value="Tetratricopeptide repeat domain"/>
    <property type="match status" value="1"/>
</dbReference>
<dbReference type="PROSITE" id="PS50943">
    <property type="entry name" value="HTH_CROC1"/>
    <property type="match status" value="1"/>
</dbReference>
<dbReference type="CDD" id="cd00093">
    <property type="entry name" value="HTH_XRE"/>
    <property type="match status" value="1"/>
</dbReference>
<evidence type="ECO:0000313" key="5">
    <source>
        <dbReference type="EMBL" id="MFC4587343.1"/>
    </source>
</evidence>
<proteinExistence type="predicted"/>
<dbReference type="InterPro" id="IPR010982">
    <property type="entry name" value="Lambda_DNA-bd_dom_sf"/>
</dbReference>
<keyword evidence="1" id="KW-0805">Transcription regulation</keyword>
<evidence type="ECO:0000259" key="4">
    <source>
        <dbReference type="PROSITE" id="PS50943"/>
    </source>
</evidence>
<dbReference type="SUPFAM" id="SSF47413">
    <property type="entry name" value="lambda repressor-like DNA-binding domains"/>
    <property type="match status" value="1"/>
</dbReference>
<dbReference type="Gene3D" id="1.10.260.40">
    <property type="entry name" value="lambda repressor-like DNA-binding domains"/>
    <property type="match status" value="1"/>
</dbReference>
<sequence length="438" mass="47739">MRSRTLACHAGFTCWKYFIESAKNAQPSLRGDGMEARGEIGQRIARARKRRGLSQGVLAGLIGRSESWLSQVERGQRGVDSHAVLGNLASVLGVPVSDLTASEAGNTMAEYTAAAGIRQAMMGYDGLASVIDHRLGEPTHESLTWLNDELRTVNRLYQATRYDEAGQRLPALIIATEIASRNAPAGERRSWHSLRALTYHSVATTLSRVGEAELAWTAGDRSLSAAEHAEKPVLAAVSAYRLGYIFVRLNEPERALRIAVRAAEALERSLKKSDPEHLSVLGGLYLVAVTAAATRFDRATVDAFLRQARRVAELLNGDRNDYWTAFGPSNVAIHELSSAVTFADAKQAISIGERMDVSNLASGLLGRRSQVHLDLARAYAVQRKDAASVNMLLAAEQVSPELVRYDTRTAELLVQLVKREHRPSTPGLRGLARRAGVI</sequence>
<evidence type="ECO:0000313" key="6">
    <source>
        <dbReference type="Proteomes" id="UP001595891"/>
    </source>
</evidence>
<dbReference type="InterPro" id="IPR050807">
    <property type="entry name" value="TransReg_Diox_bact_type"/>
</dbReference>
<keyword evidence="3" id="KW-0804">Transcription</keyword>
<protein>
    <submittedName>
        <fullName evidence="5">Helix-turn-helix domain-containing protein</fullName>
    </submittedName>
</protein>
<accession>A0ABV9EDC2</accession>
<dbReference type="SUPFAM" id="SSF48452">
    <property type="entry name" value="TPR-like"/>
    <property type="match status" value="1"/>
</dbReference>
<reference evidence="6" key="1">
    <citation type="journal article" date="2019" name="Int. J. Syst. Evol. Microbiol.">
        <title>The Global Catalogue of Microorganisms (GCM) 10K type strain sequencing project: providing services to taxonomists for standard genome sequencing and annotation.</title>
        <authorList>
            <consortium name="The Broad Institute Genomics Platform"/>
            <consortium name="The Broad Institute Genome Sequencing Center for Infectious Disease"/>
            <person name="Wu L."/>
            <person name="Ma J."/>
        </authorList>
    </citation>
    <scope>NUCLEOTIDE SEQUENCE [LARGE SCALE GENOMIC DNA]</scope>
    <source>
        <strain evidence="6">CCUG 49560</strain>
    </source>
</reference>
<evidence type="ECO:0000256" key="1">
    <source>
        <dbReference type="ARBA" id="ARBA00023015"/>
    </source>
</evidence>
<dbReference type="EMBL" id="JBHSFN010000008">
    <property type="protein sequence ID" value="MFC4587343.1"/>
    <property type="molecule type" value="Genomic_DNA"/>
</dbReference>
<evidence type="ECO:0000256" key="3">
    <source>
        <dbReference type="ARBA" id="ARBA00023163"/>
    </source>
</evidence>
<evidence type="ECO:0000256" key="2">
    <source>
        <dbReference type="ARBA" id="ARBA00023125"/>
    </source>
</evidence>
<dbReference type="RefSeq" id="WP_262850076.1">
    <property type="nucleotide sequence ID" value="NZ_JANZYP010000096.1"/>
</dbReference>
<feature type="domain" description="HTH cro/C1-type" evidence="4">
    <location>
        <begin position="44"/>
        <end position="99"/>
    </location>
</feature>
<name>A0ABV9EDC2_9ACTN</name>
<organism evidence="5 6">
    <name type="scientific">Sphaerisporangium corydalis</name>
    <dbReference type="NCBI Taxonomy" id="1441875"/>
    <lineage>
        <taxon>Bacteria</taxon>
        <taxon>Bacillati</taxon>
        <taxon>Actinomycetota</taxon>
        <taxon>Actinomycetes</taxon>
        <taxon>Streptosporangiales</taxon>
        <taxon>Streptosporangiaceae</taxon>
        <taxon>Sphaerisporangium</taxon>
    </lineage>
</organism>
<gene>
    <name evidence="5" type="ORF">ACFO8L_14715</name>
</gene>
<dbReference type="Pfam" id="PF13560">
    <property type="entry name" value="HTH_31"/>
    <property type="match status" value="1"/>
</dbReference>
<dbReference type="InterPro" id="IPR011990">
    <property type="entry name" value="TPR-like_helical_dom_sf"/>
</dbReference>
<dbReference type="InterPro" id="IPR001387">
    <property type="entry name" value="Cro/C1-type_HTH"/>
</dbReference>
<dbReference type="Proteomes" id="UP001595891">
    <property type="component" value="Unassembled WGS sequence"/>
</dbReference>